<protein>
    <submittedName>
        <fullName evidence="2">Uncharacterized protein</fullName>
    </submittedName>
</protein>
<accession>A0ABU4HLT9</accession>
<gene>
    <name evidence="2" type="ORF">R7226_01530</name>
</gene>
<organism evidence="2 3">
    <name type="scientific">Conexibacter stalactiti</name>
    <dbReference type="NCBI Taxonomy" id="1940611"/>
    <lineage>
        <taxon>Bacteria</taxon>
        <taxon>Bacillati</taxon>
        <taxon>Actinomycetota</taxon>
        <taxon>Thermoleophilia</taxon>
        <taxon>Solirubrobacterales</taxon>
        <taxon>Conexibacteraceae</taxon>
        <taxon>Conexibacter</taxon>
    </lineage>
</organism>
<proteinExistence type="predicted"/>
<dbReference type="EMBL" id="JAWSTH010000002">
    <property type="protein sequence ID" value="MDW5592999.1"/>
    <property type="molecule type" value="Genomic_DNA"/>
</dbReference>
<keyword evidence="3" id="KW-1185">Reference proteome</keyword>
<feature type="compositionally biased region" description="Acidic residues" evidence="1">
    <location>
        <begin position="48"/>
        <end position="70"/>
    </location>
</feature>
<feature type="region of interest" description="Disordered" evidence="1">
    <location>
        <begin position="47"/>
        <end position="70"/>
    </location>
</feature>
<dbReference type="Proteomes" id="UP001284601">
    <property type="component" value="Unassembled WGS sequence"/>
</dbReference>
<evidence type="ECO:0000256" key="1">
    <source>
        <dbReference type="SAM" id="MobiDB-lite"/>
    </source>
</evidence>
<evidence type="ECO:0000313" key="3">
    <source>
        <dbReference type="Proteomes" id="UP001284601"/>
    </source>
</evidence>
<comment type="caution">
    <text evidence="2">The sequence shown here is derived from an EMBL/GenBank/DDBJ whole genome shotgun (WGS) entry which is preliminary data.</text>
</comment>
<reference evidence="2 3" key="2">
    <citation type="submission" date="2023-10" db="EMBL/GenBank/DDBJ databases">
        <authorList>
            <person name="Han X.F."/>
        </authorList>
    </citation>
    <scope>NUCLEOTIDE SEQUENCE [LARGE SCALE GENOMIC DNA]</scope>
    <source>
        <strain evidence="2 3">KCTC 39840</strain>
    </source>
</reference>
<reference evidence="3" key="1">
    <citation type="submission" date="2023-07" db="EMBL/GenBank/DDBJ databases">
        <title>Conexibacter stalactiti sp. nov., isolated from stalactites in a lava cave and emended description of the genus Conexibacter.</title>
        <authorList>
            <person name="Lee S.D."/>
        </authorList>
    </citation>
    <scope>NUCLEOTIDE SEQUENCE [LARGE SCALE GENOMIC DNA]</scope>
    <source>
        <strain evidence="3">KCTC 39840</strain>
    </source>
</reference>
<name>A0ABU4HLT9_9ACTN</name>
<evidence type="ECO:0000313" key="2">
    <source>
        <dbReference type="EMBL" id="MDW5592999.1"/>
    </source>
</evidence>
<sequence length="70" mass="7859">MSIYDDPEFEQEFVYLDGEAAEFGMQAIDPAEVLDALARDEAGYPEELPAELFDEDGELVGEDGDLDERR</sequence>
<dbReference type="RefSeq" id="WP_318595260.1">
    <property type="nucleotide sequence ID" value="NZ_JAWSTH010000002.1"/>
</dbReference>